<dbReference type="PANTHER" id="PTHR19944">
    <property type="entry name" value="MHC CLASS II-RELATED"/>
    <property type="match status" value="1"/>
</dbReference>
<organism evidence="11 12">
    <name type="scientific">Galemys pyrenaicus</name>
    <name type="common">Iberian desman</name>
    <name type="synonym">Pyrenean desman</name>
    <dbReference type="NCBI Taxonomy" id="202257"/>
    <lineage>
        <taxon>Eukaryota</taxon>
        <taxon>Metazoa</taxon>
        <taxon>Chordata</taxon>
        <taxon>Craniata</taxon>
        <taxon>Vertebrata</taxon>
        <taxon>Euteleostomi</taxon>
        <taxon>Mammalia</taxon>
        <taxon>Eutheria</taxon>
        <taxon>Laurasiatheria</taxon>
        <taxon>Eulipotyphla</taxon>
        <taxon>Talpidae</taxon>
        <taxon>Galemys</taxon>
    </lineage>
</organism>
<dbReference type="InterPro" id="IPR003597">
    <property type="entry name" value="Ig_C1-set"/>
</dbReference>
<keyword evidence="7" id="KW-1015">Disulfide bond</keyword>
<reference evidence="11" key="1">
    <citation type="journal article" date="2021" name="Evol. Appl.">
        <title>The genome of the Pyrenean desman and the effects of bottlenecks and inbreeding on the genomic landscape of an endangered species.</title>
        <authorList>
            <person name="Escoda L."/>
            <person name="Castresana J."/>
        </authorList>
    </citation>
    <scope>NUCLEOTIDE SEQUENCE</scope>
    <source>
        <strain evidence="11">IBE-C5619</strain>
    </source>
</reference>
<dbReference type="AlphaFoldDB" id="A0A8J6DKX9"/>
<comment type="caution">
    <text evidence="11">The sequence shown here is derived from an EMBL/GenBank/DDBJ whole genome shotgun (WGS) entry which is preliminary data.</text>
</comment>
<keyword evidence="3" id="KW-0391">Immunity</keyword>
<evidence type="ECO:0000256" key="5">
    <source>
        <dbReference type="ARBA" id="ARBA00023130"/>
    </source>
</evidence>
<sequence length="292" mass="33431">MRELRQRLRILEEEVQRNQPTTLETPDSSEEEAIHFHEHNENTIVQLLVSLITAESFPPGGDLCNPIVSVPIAHFTEYSTSECHFSNGTQRVRFLDRYFYNREEYARFDSDEGKFRALTARGRASAEHHNRQKEVLEEARAAVDTYCRHNYRVSESFLVQRRVEPTVTVYPSKTPSLQHHSLLVCSVSGFYPGQIEVRWLWNGQEEVAGVVSTGLIRNGDWTFQTLVMLETVLQSGEVYTCHVEHPSLTSPFTVEWSENLSTLYVPPCPTPQKGTLLIPESQVSPLPILCFH</sequence>
<evidence type="ECO:0000256" key="3">
    <source>
        <dbReference type="ARBA" id="ARBA00022859"/>
    </source>
</evidence>
<dbReference type="InterPro" id="IPR007110">
    <property type="entry name" value="Ig-like_dom"/>
</dbReference>
<dbReference type="SUPFAM" id="SSF48726">
    <property type="entry name" value="Immunoglobulin"/>
    <property type="match status" value="1"/>
</dbReference>
<dbReference type="SUPFAM" id="SSF54452">
    <property type="entry name" value="MHC antigen-recognition domain"/>
    <property type="match status" value="1"/>
</dbReference>
<comment type="subcellular location">
    <subcellularLocation>
        <location evidence="1">Membrane</location>
        <topology evidence="1">Single-pass type I membrane protein</topology>
    </subcellularLocation>
</comment>
<dbReference type="InterPro" id="IPR013783">
    <property type="entry name" value="Ig-like_fold"/>
</dbReference>
<protein>
    <submittedName>
        <fullName evidence="11">HLA class II histocompatibility antigen, DRB1-11 beta chain</fullName>
    </submittedName>
</protein>
<dbReference type="Gene3D" id="2.60.40.10">
    <property type="entry name" value="Immunoglobulins"/>
    <property type="match status" value="1"/>
</dbReference>
<dbReference type="InterPro" id="IPR000353">
    <property type="entry name" value="MHC_II_b_N"/>
</dbReference>
<keyword evidence="5" id="KW-1064">Adaptive immunity</keyword>
<keyword evidence="8" id="KW-0325">Glycoprotein</keyword>
<evidence type="ECO:0000259" key="10">
    <source>
        <dbReference type="PROSITE" id="PS50835"/>
    </source>
</evidence>
<name>A0A8J6DKX9_GALPY</name>
<accession>A0A8J6DKX9</accession>
<evidence type="ECO:0000256" key="2">
    <source>
        <dbReference type="ARBA" id="ARBA00022692"/>
    </source>
</evidence>
<dbReference type="Gene3D" id="3.10.320.10">
    <property type="entry name" value="Class II Histocompatibility Antigen, M Beta Chain, Chain B, domain 1"/>
    <property type="match status" value="1"/>
</dbReference>
<dbReference type="Proteomes" id="UP000700334">
    <property type="component" value="Unassembled WGS sequence"/>
</dbReference>
<keyword evidence="2" id="KW-0812">Transmembrane</keyword>
<dbReference type="InterPro" id="IPR003006">
    <property type="entry name" value="Ig/MHC_CS"/>
</dbReference>
<dbReference type="OrthoDB" id="9662328at2759"/>
<dbReference type="SMART" id="SM00407">
    <property type="entry name" value="IGc1"/>
    <property type="match status" value="1"/>
</dbReference>
<keyword evidence="9" id="KW-0491">MHC II</keyword>
<evidence type="ECO:0000256" key="9">
    <source>
        <dbReference type="ARBA" id="ARBA00023182"/>
    </source>
</evidence>
<evidence type="ECO:0000313" key="11">
    <source>
        <dbReference type="EMBL" id="KAG8512154.1"/>
    </source>
</evidence>
<evidence type="ECO:0000256" key="6">
    <source>
        <dbReference type="ARBA" id="ARBA00023136"/>
    </source>
</evidence>
<evidence type="ECO:0000313" key="12">
    <source>
        <dbReference type="Proteomes" id="UP000700334"/>
    </source>
</evidence>
<dbReference type="PROSITE" id="PS00290">
    <property type="entry name" value="IG_MHC"/>
    <property type="match status" value="1"/>
</dbReference>
<dbReference type="FunFam" id="3.10.320.10:FF:000001">
    <property type="entry name" value="HLA class II histocompatibility antigen, DRB1-1 beta chain"/>
    <property type="match status" value="1"/>
</dbReference>
<dbReference type="InterPro" id="IPR014745">
    <property type="entry name" value="MHC_II_a/b_N"/>
</dbReference>
<dbReference type="GO" id="GO:0002250">
    <property type="term" value="P:adaptive immune response"/>
    <property type="evidence" value="ECO:0007669"/>
    <property type="project" value="UniProtKB-KW"/>
</dbReference>
<dbReference type="InterPro" id="IPR050160">
    <property type="entry name" value="MHC/Immunoglobulin"/>
</dbReference>
<dbReference type="InterPro" id="IPR011162">
    <property type="entry name" value="MHC_I/II-like_Ag-recog"/>
</dbReference>
<dbReference type="EMBL" id="JAGFMF010011803">
    <property type="protein sequence ID" value="KAG8512154.1"/>
    <property type="molecule type" value="Genomic_DNA"/>
</dbReference>
<dbReference type="PROSITE" id="PS50835">
    <property type="entry name" value="IG_LIKE"/>
    <property type="match status" value="1"/>
</dbReference>
<evidence type="ECO:0000256" key="7">
    <source>
        <dbReference type="ARBA" id="ARBA00023157"/>
    </source>
</evidence>
<evidence type="ECO:0000256" key="8">
    <source>
        <dbReference type="ARBA" id="ARBA00023180"/>
    </source>
</evidence>
<evidence type="ECO:0000256" key="1">
    <source>
        <dbReference type="ARBA" id="ARBA00004479"/>
    </source>
</evidence>
<proteinExistence type="predicted"/>
<dbReference type="InterPro" id="IPR036179">
    <property type="entry name" value="Ig-like_dom_sf"/>
</dbReference>
<dbReference type="PANTHER" id="PTHR19944:SF99">
    <property type="entry name" value="HLA CLASS II HISTOCOMPATIBILITY ANTIGEN, DRB1 BETA CHAIN"/>
    <property type="match status" value="1"/>
</dbReference>
<dbReference type="GO" id="GO:0042613">
    <property type="term" value="C:MHC class II protein complex"/>
    <property type="evidence" value="ECO:0007669"/>
    <property type="project" value="UniProtKB-KW"/>
</dbReference>
<evidence type="ECO:0000256" key="4">
    <source>
        <dbReference type="ARBA" id="ARBA00022989"/>
    </source>
</evidence>
<gene>
    <name evidence="11" type="ORF">J0S82_011284</name>
</gene>
<keyword evidence="12" id="KW-1185">Reference proteome</keyword>
<dbReference type="FunFam" id="2.60.40.10:FF:000116">
    <property type="entry name" value="HLA class II histocompatibility antigen, DRB1-1 beta chain"/>
    <property type="match status" value="1"/>
</dbReference>
<dbReference type="SMART" id="SM00921">
    <property type="entry name" value="MHC_II_beta"/>
    <property type="match status" value="1"/>
</dbReference>
<keyword evidence="4" id="KW-1133">Transmembrane helix</keyword>
<keyword evidence="6" id="KW-0472">Membrane</keyword>
<feature type="domain" description="Ig-like" evidence="10">
    <location>
        <begin position="165"/>
        <end position="255"/>
    </location>
</feature>
<dbReference type="Pfam" id="PF07654">
    <property type="entry name" value="C1-set"/>
    <property type="match status" value="1"/>
</dbReference>
<dbReference type="GO" id="GO:0002504">
    <property type="term" value="P:antigen processing and presentation of peptide or polysaccharide antigen via MHC class II"/>
    <property type="evidence" value="ECO:0007669"/>
    <property type="project" value="UniProtKB-KW"/>
</dbReference>
<dbReference type="Pfam" id="PF00969">
    <property type="entry name" value="MHC_II_beta"/>
    <property type="match status" value="1"/>
</dbReference>